<sequence length="72" mass="7911">MTTKKDTVPRDAEQARLDLELTRQELGETAEALAGKVRETAHRTQRIALGTGAGIGILALVFVIVRRLTARR</sequence>
<keyword evidence="3" id="KW-1185">Reference proteome</keyword>
<evidence type="ECO:0000313" key="2">
    <source>
        <dbReference type="EMBL" id="AIJ22681.1"/>
    </source>
</evidence>
<dbReference type="STRING" id="1068978.AMETH_2589"/>
<accession>A0A076MUS1</accession>
<keyword evidence="1" id="KW-0812">Transmembrane</keyword>
<keyword evidence="1" id="KW-1133">Transmembrane helix</keyword>
<keyword evidence="1" id="KW-0472">Membrane</keyword>
<dbReference type="RefSeq" id="WP_017981900.1">
    <property type="nucleotide sequence ID" value="NZ_AQUL01000001.1"/>
</dbReference>
<protein>
    <recommendedName>
        <fullName evidence="4">DUF3618 domain-containing protein</fullName>
    </recommendedName>
</protein>
<reference evidence="2 3" key="1">
    <citation type="submission" date="2014-07" db="EMBL/GenBank/DDBJ databases">
        <title>Whole Genome Sequence of the Amycolatopsis methanolica 239.</title>
        <authorList>
            <person name="Tang B."/>
        </authorList>
    </citation>
    <scope>NUCLEOTIDE SEQUENCE [LARGE SCALE GENOMIC DNA]</scope>
    <source>
        <strain evidence="2 3">239</strain>
    </source>
</reference>
<dbReference type="OrthoDB" id="3538349at2"/>
<evidence type="ECO:0000256" key="1">
    <source>
        <dbReference type="SAM" id="Phobius"/>
    </source>
</evidence>
<feature type="transmembrane region" description="Helical" evidence="1">
    <location>
        <begin position="47"/>
        <end position="65"/>
    </location>
</feature>
<name>A0A076MUS1_AMYME</name>
<dbReference type="Pfam" id="PF12277">
    <property type="entry name" value="DUF3618"/>
    <property type="match status" value="1"/>
</dbReference>
<organism evidence="2 3">
    <name type="scientific">Amycolatopsis methanolica 239</name>
    <dbReference type="NCBI Taxonomy" id="1068978"/>
    <lineage>
        <taxon>Bacteria</taxon>
        <taxon>Bacillati</taxon>
        <taxon>Actinomycetota</taxon>
        <taxon>Actinomycetes</taxon>
        <taxon>Pseudonocardiales</taxon>
        <taxon>Pseudonocardiaceae</taxon>
        <taxon>Amycolatopsis</taxon>
        <taxon>Amycolatopsis methanolica group</taxon>
    </lineage>
</organism>
<dbReference type="HOGENOM" id="CLU_2713473_0_0_11"/>
<proteinExistence type="predicted"/>
<dbReference type="InterPro" id="IPR022062">
    <property type="entry name" value="DUF3618"/>
</dbReference>
<evidence type="ECO:0000313" key="3">
    <source>
        <dbReference type="Proteomes" id="UP000062973"/>
    </source>
</evidence>
<dbReference type="EMBL" id="CP009110">
    <property type="protein sequence ID" value="AIJ22681.1"/>
    <property type="molecule type" value="Genomic_DNA"/>
</dbReference>
<dbReference type="AlphaFoldDB" id="A0A076MUS1"/>
<dbReference type="PATRIC" id="fig|1068978.7.peg.2766"/>
<evidence type="ECO:0008006" key="4">
    <source>
        <dbReference type="Google" id="ProtNLM"/>
    </source>
</evidence>
<dbReference type="Proteomes" id="UP000062973">
    <property type="component" value="Chromosome"/>
</dbReference>
<gene>
    <name evidence="2" type="ORF">AMETH_2589</name>
</gene>
<dbReference type="KEGG" id="amq:AMETH_2589"/>